<dbReference type="InterPro" id="IPR000868">
    <property type="entry name" value="Isochorismatase-like_dom"/>
</dbReference>
<dbReference type="SUPFAM" id="SSF52499">
    <property type="entry name" value="Isochorismatase-like hydrolases"/>
    <property type="match status" value="1"/>
</dbReference>
<evidence type="ECO:0000313" key="6">
    <source>
        <dbReference type="Proteomes" id="UP000198940"/>
    </source>
</evidence>
<dbReference type="Proteomes" id="UP000198940">
    <property type="component" value="Unassembled WGS sequence"/>
</dbReference>
<organism evidence="4 5">
    <name type="scientific">Flagellimonas taeanensis</name>
    <dbReference type="NCBI Taxonomy" id="1005926"/>
    <lineage>
        <taxon>Bacteria</taxon>
        <taxon>Pseudomonadati</taxon>
        <taxon>Bacteroidota</taxon>
        <taxon>Flavobacteriia</taxon>
        <taxon>Flavobacteriales</taxon>
        <taxon>Flavobacteriaceae</taxon>
        <taxon>Flagellimonas</taxon>
    </lineage>
</organism>
<dbReference type="EMBL" id="FOKU01000001">
    <property type="protein sequence ID" value="SFB67650.1"/>
    <property type="molecule type" value="Genomic_DNA"/>
</dbReference>
<dbReference type="STRING" id="1055723.SAMN05216293_0291"/>
<dbReference type="EMBL" id="FRAT01000001">
    <property type="protein sequence ID" value="SHK10705.1"/>
    <property type="molecule type" value="Genomic_DNA"/>
</dbReference>
<accession>A0A1M6PRZ9</accession>
<evidence type="ECO:0000313" key="3">
    <source>
        <dbReference type="EMBL" id="SFB67650.1"/>
    </source>
</evidence>
<sequence>MLLLKIEFDNGPIPKTDCSSFCRNFKSKHNHMTALVLIDIQLGLQEMAFYGTERNNPMAEENCRKILLAFREKQWPVFHVKHDSTNPDSPLHPSKKGNEIHPLVEPINGEPIFAKNVNSAFIGTALETQLRAMAISELVIVGLTVEHCISTSVRMAANMGFAVVLISDATAAFDKVGVNGQMYGADLIYHTELANLKDEFAQIMDTDTFLKSL</sequence>
<reference evidence="4 5" key="1">
    <citation type="submission" date="2016-11" db="EMBL/GenBank/DDBJ databases">
        <authorList>
            <person name="Varghese N."/>
            <person name="Submissions S."/>
        </authorList>
    </citation>
    <scope>NUCLEOTIDE SEQUENCE [LARGE SCALE GENOMIC DNA]</scope>
    <source>
        <strain evidence="4 5">CGMCC 1.12174</strain>
        <strain evidence="3 6">DSM 26351</strain>
    </source>
</reference>
<proteinExistence type="predicted"/>
<dbReference type="Proteomes" id="UP000184031">
    <property type="component" value="Unassembled WGS sequence"/>
</dbReference>
<dbReference type="GO" id="GO:0016787">
    <property type="term" value="F:hydrolase activity"/>
    <property type="evidence" value="ECO:0007669"/>
    <property type="project" value="UniProtKB-KW"/>
</dbReference>
<evidence type="ECO:0000256" key="1">
    <source>
        <dbReference type="ARBA" id="ARBA00022801"/>
    </source>
</evidence>
<dbReference type="Gene3D" id="3.40.50.850">
    <property type="entry name" value="Isochorismatase-like"/>
    <property type="match status" value="1"/>
</dbReference>
<protein>
    <submittedName>
        <fullName evidence="4">Nicotinamidase-related amidase</fullName>
    </submittedName>
</protein>
<keyword evidence="6" id="KW-1185">Reference proteome</keyword>
<dbReference type="PANTHER" id="PTHR43540:SF1">
    <property type="entry name" value="ISOCHORISMATASE HYDROLASE"/>
    <property type="match status" value="1"/>
</dbReference>
<feature type="domain" description="Isochorismatase-like" evidence="2">
    <location>
        <begin position="33"/>
        <end position="207"/>
    </location>
</feature>
<dbReference type="InterPro" id="IPR050272">
    <property type="entry name" value="Isochorismatase-like_hydrls"/>
</dbReference>
<keyword evidence="1" id="KW-0378">Hydrolase</keyword>
<dbReference type="Pfam" id="PF00857">
    <property type="entry name" value="Isochorismatase"/>
    <property type="match status" value="1"/>
</dbReference>
<evidence type="ECO:0000313" key="5">
    <source>
        <dbReference type="Proteomes" id="UP000184031"/>
    </source>
</evidence>
<dbReference type="AlphaFoldDB" id="A0A1M6PRZ9"/>
<name>A0A1M6PRZ9_9FLAO</name>
<evidence type="ECO:0000313" key="4">
    <source>
        <dbReference type="EMBL" id="SHK10705.1"/>
    </source>
</evidence>
<evidence type="ECO:0000259" key="2">
    <source>
        <dbReference type="Pfam" id="PF00857"/>
    </source>
</evidence>
<gene>
    <name evidence="3" type="ORF">SAMN04487891_101288</name>
    <name evidence="4" type="ORF">SAMN05216293_0291</name>
</gene>
<comment type="caution">
    <text evidence="4">The sequence shown here is derived from an EMBL/GenBank/DDBJ whole genome shotgun (WGS) entry which is preliminary data.</text>
</comment>
<dbReference type="CDD" id="cd01014">
    <property type="entry name" value="nicotinamidase_related"/>
    <property type="match status" value="1"/>
</dbReference>
<dbReference type="PANTHER" id="PTHR43540">
    <property type="entry name" value="PEROXYUREIDOACRYLATE/UREIDOACRYLATE AMIDOHYDROLASE-RELATED"/>
    <property type="match status" value="1"/>
</dbReference>
<dbReference type="InterPro" id="IPR036380">
    <property type="entry name" value="Isochorismatase-like_sf"/>
</dbReference>